<keyword evidence="1" id="KW-0472">Membrane</keyword>
<feature type="transmembrane region" description="Helical" evidence="1">
    <location>
        <begin position="20"/>
        <end position="45"/>
    </location>
</feature>
<evidence type="ECO:0000313" key="2">
    <source>
        <dbReference type="EMBL" id="EAW13762.1"/>
    </source>
</evidence>
<evidence type="ECO:0000256" key="1">
    <source>
        <dbReference type="SAM" id="Phobius"/>
    </source>
</evidence>
<keyword evidence="3" id="KW-1185">Reference proteome</keyword>
<dbReference type="VEuPathDB" id="FungiDB:ACLA_044820"/>
<dbReference type="Proteomes" id="UP000006701">
    <property type="component" value="Unassembled WGS sequence"/>
</dbReference>
<dbReference type="RefSeq" id="XP_001275188.1">
    <property type="nucleotide sequence ID" value="XM_001275187.1"/>
</dbReference>
<accession>A1C8X5</accession>
<gene>
    <name evidence="2" type="ORF">ACLA_044820</name>
</gene>
<dbReference type="AlphaFoldDB" id="A1C8X5"/>
<name>A1C8X5_ASPCL</name>
<dbReference type="HOGENOM" id="CLU_2704365_0_0_1"/>
<dbReference type="GeneID" id="4707255"/>
<dbReference type="OrthoDB" id="654211at2759"/>
<reference evidence="2 3" key="1">
    <citation type="journal article" date="2008" name="PLoS Genet.">
        <title>Genomic islands in the pathogenic filamentous fungus Aspergillus fumigatus.</title>
        <authorList>
            <person name="Fedorova N.D."/>
            <person name="Khaldi N."/>
            <person name="Joardar V.S."/>
            <person name="Maiti R."/>
            <person name="Amedeo P."/>
            <person name="Anderson M.J."/>
            <person name="Crabtree J."/>
            <person name="Silva J.C."/>
            <person name="Badger J.H."/>
            <person name="Albarraq A."/>
            <person name="Angiuoli S."/>
            <person name="Bussey H."/>
            <person name="Bowyer P."/>
            <person name="Cotty P.J."/>
            <person name="Dyer P.S."/>
            <person name="Egan A."/>
            <person name="Galens K."/>
            <person name="Fraser-Liggett C.M."/>
            <person name="Haas B.J."/>
            <person name="Inman J.M."/>
            <person name="Kent R."/>
            <person name="Lemieux S."/>
            <person name="Malavazi I."/>
            <person name="Orvis J."/>
            <person name="Roemer T."/>
            <person name="Ronning C.M."/>
            <person name="Sundaram J.P."/>
            <person name="Sutton G."/>
            <person name="Turner G."/>
            <person name="Venter J.C."/>
            <person name="White O.R."/>
            <person name="Whitty B.R."/>
            <person name="Youngman P."/>
            <person name="Wolfe K.H."/>
            <person name="Goldman G.H."/>
            <person name="Wortman J.R."/>
            <person name="Jiang B."/>
            <person name="Denning D.W."/>
            <person name="Nierman W.C."/>
        </authorList>
    </citation>
    <scope>NUCLEOTIDE SEQUENCE [LARGE SCALE GENOMIC DNA]</scope>
    <source>
        <strain evidence="3">ATCC 1007 / CBS 513.65 / DSM 816 / NCTC 3887 / NRRL 1</strain>
    </source>
</reference>
<sequence length="73" mass="8184">MDDLTQKMQHAVAALGPLNLFAIMSGIHSMVFQYQSFFSAGHLLLRTHNALRISRTSGICTKLHQSVDYLPPR</sequence>
<organism evidence="2 3">
    <name type="scientific">Aspergillus clavatus (strain ATCC 1007 / CBS 513.65 / DSM 816 / NCTC 3887 / NRRL 1 / QM 1276 / 107)</name>
    <dbReference type="NCBI Taxonomy" id="344612"/>
    <lineage>
        <taxon>Eukaryota</taxon>
        <taxon>Fungi</taxon>
        <taxon>Dikarya</taxon>
        <taxon>Ascomycota</taxon>
        <taxon>Pezizomycotina</taxon>
        <taxon>Eurotiomycetes</taxon>
        <taxon>Eurotiomycetidae</taxon>
        <taxon>Eurotiales</taxon>
        <taxon>Aspergillaceae</taxon>
        <taxon>Aspergillus</taxon>
        <taxon>Aspergillus subgen. Fumigati</taxon>
    </lineage>
</organism>
<keyword evidence="1" id="KW-1133">Transmembrane helix</keyword>
<dbReference type="EMBL" id="DS027046">
    <property type="protein sequence ID" value="EAW13762.1"/>
    <property type="molecule type" value="Genomic_DNA"/>
</dbReference>
<evidence type="ECO:0000313" key="3">
    <source>
        <dbReference type="Proteomes" id="UP000006701"/>
    </source>
</evidence>
<dbReference type="KEGG" id="act:ACLA_044820"/>
<protein>
    <submittedName>
        <fullName evidence="2">Uncharacterized protein</fullName>
    </submittedName>
</protein>
<proteinExistence type="predicted"/>
<keyword evidence="1" id="KW-0812">Transmembrane</keyword>